<feature type="transmembrane region" description="Helical" evidence="1">
    <location>
        <begin position="91"/>
        <end position="116"/>
    </location>
</feature>
<keyword evidence="1" id="KW-0812">Transmembrane</keyword>
<reference evidence="3" key="1">
    <citation type="submission" date="2017-09" db="EMBL/GenBank/DDBJ databases">
        <title>Depth-based differentiation of microbial function through sediment-hosted aquifers and enrichment of novel symbionts in the deep terrestrial subsurface.</title>
        <authorList>
            <person name="Probst A.J."/>
            <person name="Ladd B."/>
            <person name="Jarett J.K."/>
            <person name="Geller-Mcgrath D.E."/>
            <person name="Sieber C.M.K."/>
            <person name="Emerson J.B."/>
            <person name="Anantharaman K."/>
            <person name="Thomas B.C."/>
            <person name="Malmstrom R."/>
            <person name="Stieglmeier M."/>
            <person name="Klingl A."/>
            <person name="Woyke T."/>
            <person name="Ryan C.M."/>
            <person name="Banfield J.F."/>
        </authorList>
    </citation>
    <scope>NUCLEOTIDE SEQUENCE [LARGE SCALE GENOMIC DNA]</scope>
</reference>
<feature type="transmembrane region" description="Helical" evidence="1">
    <location>
        <begin position="415"/>
        <end position="433"/>
    </location>
</feature>
<feature type="transmembrane region" description="Helical" evidence="1">
    <location>
        <begin position="722"/>
        <end position="744"/>
    </location>
</feature>
<feature type="transmembrane region" description="Helical" evidence="1">
    <location>
        <begin position="173"/>
        <end position="191"/>
    </location>
</feature>
<dbReference type="PANTHER" id="PTHR38454">
    <property type="entry name" value="INTEGRAL MEMBRANE PROTEIN-RELATED"/>
    <property type="match status" value="1"/>
</dbReference>
<sequence length="757" mass="87639">MKRLLRFWPLLTILTVWLILFSPVFLKKLLPIPADIICGVYYPWLDYKWGYSVGVPVKNPLISDIPSILYPWRSFVVDELKAGRWPLWNPFYFIGMPLLANFQSAVFSYVNIFFLFLPKATAWSAGVMVSPLLTLLAMYGFLRHKKLDQLSSFLGAVVFSLSGFEIAWLEYNVHGHTALFLPLLLLTIDLIFENKKKYLFLLPPLVAFQIFAGYIPVVIYSYVICFLYILFFYFLPQIKQKKILWQKYFLLLGFWVMGLGISAIQLVPGYELTSLSIRKTDPIVSASNASFLPFKNLVTLLAPDFFGNPATGNYFGTAFYDNFYFFAGTGTLIFVLFSLFCIKKKGSVFFWWGMLIFSFILCFKNSLGLFLEKILFLSGGVASKALFITDFSLAILVAEGFNYFFNLQKNKNRKIFSCLIVLTVYFLIAFLFSNKLEPAFKQISIRNLIIPFTSWLACSVLIIFLLKFPKFVLGKFLIVAVISSQLLYSAKKYLPFSKQELLFPTTPVIDFLKEKQAESSEPFRVELGEVIPQNFLMPYEIETSSGYDALLPRRTAEFLSLVENGKIEERISRVHLLSNYDSPLFPLLNTKYILAKKMDKDGKYSYLGKPPDKFSDNRYKLVFEDKTVQVYEDSKFQPRVFFRISDSEIIWEEYWSGRIGFRVTLEEPDVVIVANGDFPGWKVFIDGQETKTLKTDLPFFEIAVPEGEHKIDLKYEPITFKWGMFISISCFFVFCFAFLMTLFWELPVIVRKKFFKK</sequence>
<proteinExistence type="predicted"/>
<accession>A0A2M7BYY5</accession>
<organism evidence="2 3">
    <name type="scientific">Candidatus Nealsonbacteria bacterium CG03_land_8_20_14_0_80_36_12</name>
    <dbReference type="NCBI Taxonomy" id="1974701"/>
    <lineage>
        <taxon>Bacteria</taxon>
        <taxon>Candidatus Nealsoniibacteriota</taxon>
    </lineage>
</organism>
<keyword evidence="1" id="KW-0472">Membrane</keyword>
<dbReference type="Proteomes" id="UP000230324">
    <property type="component" value="Unassembled WGS sequence"/>
</dbReference>
<feature type="transmembrane region" description="Helical" evidence="1">
    <location>
        <begin position="6"/>
        <end position="26"/>
    </location>
</feature>
<dbReference type="PANTHER" id="PTHR38454:SF1">
    <property type="entry name" value="INTEGRAL MEMBRANE PROTEIN"/>
    <property type="match status" value="1"/>
</dbReference>
<evidence type="ECO:0000313" key="2">
    <source>
        <dbReference type="EMBL" id="PIV12892.1"/>
    </source>
</evidence>
<feature type="transmembrane region" description="Helical" evidence="1">
    <location>
        <begin position="220"/>
        <end position="236"/>
    </location>
</feature>
<comment type="caution">
    <text evidence="2">The sequence shown here is derived from an EMBL/GenBank/DDBJ whole genome shotgun (WGS) entry which is preliminary data.</text>
</comment>
<gene>
    <name evidence="2" type="ORF">COS47_00080</name>
</gene>
<evidence type="ECO:0000313" key="3">
    <source>
        <dbReference type="Proteomes" id="UP000230324"/>
    </source>
</evidence>
<feature type="transmembrane region" description="Helical" evidence="1">
    <location>
        <begin position="349"/>
        <end position="371"/>
    </location>
</feature>
<feature type="transmembrane region" description="Helical" evidence="1">
    <location>
        <begin position="248"/>
        <end position="267"/>
    </location>
</feature>
<feature type="transmembrane region" description="Helical" evidence="1">
    <location>
        <begin position="445"/>
        <end position="465"/>
    </location>
</feature>
<evidence type="ECO:0008006" key="4">
    <source>
        <dbReference type="Google" id="ProtNLM"/>
    </source>
</evidence>
<feature type="transmembrane region" description="Helical" evidence="1">
    <location>
        <begin position="383"/>
        <end position="403"/>
    </location>
</feature>
<keyword evidence="1" id="KW-1133">Transmembrane helix</keyword>
<feature type="transmembrane region" description="Helical" evidence="1">
    <location>
        <begin position="122"/>
        <end position="142"/>
    </location>
</feature>
<evidence type="ECO:0000256" key="1">
    <source>
        <dbReference type="SAM" id="Phobius"/>
    </source>
</evidence>
<dbReference type="EMBL" id="PEUV01000002">
    <property type="protein sequence ID" value="PIV12892.1"/>
    <property type="molecule type" value="Genomic_DNA"/>
</dbReference>
<name>A0A2M7BYY5_9BACT</name>
<protein>
    <recommendedName>
        <fullName evidence="4">Membrane protein 6-pyruvoyl-tetrahydropterin synthase-related domain-containing protein</fullName>
    </recommendedName>
</protein>
<dbReference type="Pfam" id="PF09586">
    <property type="entry name" value="YfhO"/>
    <property type="match status" value="2"/>
</dbReference>
<dbReference type="AlphaFoldDB" id="A0A2M7BYY5"/>
<dbReference type="InterPro" id="IPR018580">
    <property type="entry name" value="Uncharacterised_YfhO"/>
</dbReference>
<feature type="transmembrane region" description="Helical" evidence="1">
    <location>
        <begin position="323"/>
        <end position="342"/>
    </location>
</feature>
<feature type="transmembrane region" description="Helical" evidence="1">
    <location>
        <begin position="472"/>
        <end position="490"/>
    </location>
</feature>
<feature type="transmembrane region" description="Helical" evidence="1">
    <location>
        <begin position="149"/>
        <end position="167"/>
    </location>
</feature>